<dbReference type="Proteomes" id="UP000550508">
    <property type="component" value="Unassembled WGS sequence"/>
</dbReference>
<name>A0A849VQI6_9HYPH</name>
<reference evidence="1 2" key="1">
    <citation type="submission" date="2020-05" db="EMBL/GenBank/DDBJ databases">
        <authorList>
            <person name="Kim M.K."/>
        </authorList>
    </citation>
    <scope>NUCLEOTIDE SEQUENCE [LARGE SCALE GENOMIC DNA]</scope>
    <source>
        <strain evidence="1 2">BT25</strain>
    </source>
</reference>
<evidence type="ECO:0000313" key="2">
    <source>
        <dbReference type="Proteomes" id="UP000550508"/>
    </source>
</evidence>
<keyword evidence="2" id="KW-1185">Reference proteome</keyword>
<proteinExistence type="predicted"/>
<sequence length="70" mass="7625">MTVIKSNHDTDLRLPQGPVIRAGKTVEVNNWDIVSGNDVVKAWLRAGAIEEVAAEKESKPKGKKPDASEE</sequence>
<organism evidence="1 2">
    <name type="scientific">Phyllobacterium pellucidum</name>
    <dbReference type="NCBI Taxonomy" id="2740464"/>
    <lineage>
        <taxon>Bacteria</taxon>
        <taxon>Pseudomonadati</taxon>
        <taxon>Pseudomonadota</taxon>
        <taxon>Alphaproteobacteria</taxon>
        <taxon>Hyphomicrobiales</taxon>
        <taxon>Phyllobacteriaceae</taxon>
        <taxon>Phyllobacterium</taxon>
    </lineage>
</organism>
<dbReference type="RefSeq" id="WP_174207931.1">
    <property type="nucleotide sequence ID" value="NZ_JABUMX010000002.1"/>
</dbReference>
<gene>
    <name evidence="1" type="ORF">HQ945_08400</name>
</gene>
<dbReference type="EMBL" id="JABUMX010000002">
    <property type="protein sequence ID" value="NTS31274.1"/>
    <property type="molecule type" value="Genomic_DNA"/>
</dbReference>
<accession>A0A849VQI6</accession>
<dbReference type="AlphaFoldDB" id="A0A849VQI6"/>
<protein>
    <submittedName>
        <fullName evidence="1">Uncharacterized protein</fullName>
    </submittedName>
</protein>
<evidence type="ECO:0000313" key="1">
    <source>
        <dbReference type="EMBL" id="NTS31274.1"/>
    </source>
</evidence>
<comment type="caution">
    <text evidence="1">The sequence shown here is derived from an EMBL/GenBank/DDBJ whole genome shotgun (WGS) entry which is preliminary data.</text>
</comment>